<feature type="compositionally biased region" description="Basic and acidic residues" evidence="2">
    <location>
        <begin position="249"/>
        <end position="269"/>
    </location>
</feature>
<dbReference type="Pfam" id="PF00076">
    <property type="entry name" value="RRM_1"/>
    <property type="match status" value="1"/>
</dbReference>
<dbReference type="RefSeq" id="XP_065661447.1">
    <property type="nucleotide sequence ID" value="XM_065805375.1"/>
</dbReference>
<feature type="compositionally biased region" description="Basic and acidic residues" evidence="2">
    <location>
        <begin position="190"/>
        <end position="212"/>
    </location>
</feature>
<dbReference type="RefSeq" id="XP_002161622.1">
    <property type="nucleotide sequence ID" value="XM_002161586.5"/>
</dbReference>
<dbReference type="SMART" id="SM00360">
    <property type="entry name" value="RRM"/>
    <property type="match status" value="1"/>
</dbReference>
<gene>
    <name evidence="5 6" type="primary">LOC100197708</name>
</gene>
<feature type="region of interest" description="Disordered" evidence="2">
    <location>
        <begin position="74"/>
        <end position="277"/>
    </location>
</feature>
<dbReference type="InterPro" id="IPR035979">
    <property type="entry name" value="RBD_domain_sf"/>
</dbReference>
<dbReference type="RefSeq" id="XP_065681887.1">
    <property type="nucleotide sequence ID" value="XM_065825815.1"/>
</dbReference>
<evidence type="ECO:0000313" key="5">
    <source>
        <dbReference type="RefSeq" id="XP_065661446.1"/>
    </source>
</evidence>
<accession>A0ABM4CI77</accession>
<keyword evidence="1" id="KW-0694">RNA-binding</keyword>
<keyword evidence="4" id="KW-1185">Reference proteome</keyword>
<feature type="compositionally biased region" description="Basic and acidic residues" evidence="2">
    <location>
        <begin position="114"/>
        <end position="129"/>
    </location>
</feature>
<feature type="compositionally biased region" description="Basic and acidic residues" evidence="2">
    <location>
        <begin position="230"/>
        <end position="240"/>
    </location>
</feature>
<proteinExistence type="predicted"/>
<dbReference type="PROSITE" id="PS50102">
    <property type="entry name" value="RRM"/>
    <property type="match status" value="1"/>
</dbReference>
<dbReference type="Gene3D" id="3.30.70.330">
    <property type="match status" value="1"/>
</dbReference>
<dbReference type="InterPro" id="IPR000504">
    <property type="entry name" value="RRM_dom"/>
</dbReference>
<dbReference type="PANTHER" id="PTHR23147">
    <property type="entry name" value="SERINE/ARGININE RICH SPLICING FACTOR"/>
    <property type="match status" value="1"/>
</dbReference>
<evidence type="ECO:0000256" key="1">
    <source>
        <dbReference type="PROSITE-ProRule" id="PRU00176"/>
    </source>
</evidence>
<sequence length="277" mass="31917">MSSELFVGNLNPEVRVRDLENCFGRYGKIVRCDLKKNFGFIQFEDRRDAEIAIQKENNRRLLGSDMTVEWARGTVGDKMRGNGPPPFRKPHSPDRFQGRGGPPFISRPRSPPVRGRDRSPILRGRDRSPGIRQAMGRGRERSPLGRSFQPFPPREGGRDDRFGGRRSFDNRENFNDSSKFSDRGPPTRGSNDRFPPRERFNRSERFPNDRPSNRGPPPGDRSFNRGPPLNERRGPMERGSRGPPPRINGFDDRRDRFPEKRDGFGERRNFGGGPRRF</sequence>
<dbReference type="Proteomes" id="UP001652625">
    <property type="component" value="Chromosome 09"/>
</dbReference>
<dbReference type="InterPro" id="IPR050907">
    <property type="entry name" value="SRSF"/>
</dbReference>
<dbReference type="RefSeq" id="XP_065661446.1">
    <property type="nucleotide sequence ID" value="XM_065805374.1"/>
</dbReference>
<protein>
    <submittedName>
        <fullName evidence="5 6">Probable splicing factor, arginine/serine-rich 5</fullName>
    </submittedName>
</protein>
<dbReference type="SUPFAM" id="SSF54928">
    <property type="entry name" value="RNA-binding domain, RBD"/>
    <property type="match status" value="1"/>
</dbReference>
<organism evidence="4 6">
    <name type="scientific">Hydra vulgaris</name>
    <name type="common">Hydra</name>
    <name type="synonym">Hydra attenuata</name>
    <dbReference type="NCBI Taxonomy" id="6087"/>
    <lineage>
        <taxon>Eukaryota</taxon>
        <taxon>Metazoa</taxon>
        <taxon>Cnidaria</taxon>
        <taxon>Hydrozoa</taxon>
        <taxon>Hydroidolina</taxon>
        <taxon>Anthoathecata</taxon>
        <taxon>Aplanulata</taxon>
        <taxon>Hydridae</taxon>
        <taxon>Hydra</taxon>
    </lineage>
</organism>
<feature type="domain" description="RRM" evidence="3">
    <location>
        <begin position="3"/>
        <end position="73"/>
    </location>
</feature>
<reference evidence="5 6" key="1">
    <citation type="submission" date="2025-05" db="UniProtKB">
        <authorList>
            <consortium name="RefSeq"/>
        </authorList>
    </citation>
    <scope>IDENTIFICATION</scope>
</reference>
<dbReference type="GeneID" id="100197708"/>
<feature type="compositionally biased region" description="Basic and acidic residues" evidence="2">
    <location>
        <begin position="155"/>
        <end position="182"/>
    </location>
</feature>
<dbReference type="InterPro" id="IPR012677">
    <property type="entry name" value="Nucleotide-bd_a/b_plait_sf"/>
</dbReference>
<evidence type="ECO:0000256" key="2">
    <source>
        <dbReference type="SAM" id="MobiDB-lite"/>
    </source>
</evidence>
<evidence type="ECO:0000259" key="3">
    <source>
        <dbReference type="PROSITE" id="PS50102"/>
    </source>
</evidence>
<evidence type="ECO:0000313" key="6">
    <source>
        <dbReference type="RefSeq" id="XP_065661447.1"/>
    </source>
</evidence>
<name>A0ABM4CI77_HYDVU</name>
<evidence type="ECO:0000313" key="4">
    <source>
        <dbReference type="Proteomes" id="UP001652625"/>
    </source>
</evidence>